<comment type="caution">
    <text evidence="1">The sequence shown here is derived from an EMBL/GenBank/DDBJ whole genome shotgun (WGS) entry which is preliminary data.</text>
</comment>
<protein>
    <submittedName>
        <fullName evidence="1">Ornithine aminotransferas-like protein</fullName>
    </submittedName>
</protein>
<reference evidence="1" key="1">
    <citation type="journal article" date="2020" name="Stud. Mycol.">
        <title>101 Dothideomycetes genomes: a test case for predicting lifestyles and emergence of pathogens.</title>
        <authorList>
            <person name="Haridas S."/>
            <person name="Albert R."/>
            <person name="Binder M."/>
            <person name="Bloem J."/>
            <person name="Labutti K."/>
            <person name="Salamov A."/>
            <person name="Andreopoulos B."/>
            <person name="Baker S."/>
            <person name="Barry K."/>
            <person name="Bills G."/>
            <person name="Bluhm B."/>
            <person name="Cannon C."/>
            <person name="Castanera R."/>
            <person name="Culley D."/>
            <person name="Daum C."/>
            <person name="Ezra D."/>
            <person name="Gonzalez J."/>
            <person name="Henrissat B."/>
            <person name="Kuo A."/>
            <person name="Liang C."/>
            <person name="Lipzen A."/>
            <person name="Lutzoni F."/>
            <person name="Magnuson J."/>
            <person name="Mondo S."/>
            <person name="Nolan M."/>
            <person name="Ohm R."/>
            <person name="Pangilinan J."/>
            <person name="Park H.-J."/>
            <person name="Ramirez L."/>
            <person name="Alfaro M."/>
            <person name="Sun H."/>
            <person name="Tritt A."/>
            <person name="Yoshinaga Y."/>
            <person name="Zwiers L.-H."/>
            <person name="Turgeon B."/>
            <person name="Goodwin S."/>
            <person name="Spatafora J."/>
            <person name="Crous P."/>
            <person name="Grigoriev I."/>
        </authorList>
    </citation>
    <scope>NUCLEOTIDE SEQUENCE</scope>
    <source>
        <strain evidence="1">ATCC 200398</strain>
    </source>
</reference>
<gene>
    <name evidence="1" type="ORF">BDR25DRAFT_301286</name>
</gene>
<proteinExistence type="predicted"/>
<sequence>MAPSAVQNNDTSASNGAGLKATAQAFHPTGTPDPAKYHTASSTEAISVEAKFAAHNYHPLPIVFARASGCSAWDPEGKHYLDFLSAYSAVNQGHCHPELVKALTEQASRLTLSSRAFYNDVFPRFAEFVTRMFGFDMVLPMNTGAEAVETAVKIARKWGYKIKGIPHNEALVFSVRENFHGRTFAAITMSTDPESRDNYGPYLPNIGSVCPATGKPIRYNNVDDVRDVLERHGKNTAAFLVEPIQGEAGIVVPDDNYLREVKTLCEKHNVLLICDEIQTGIARTGKMLCYEWSGIKPDLVLLGKAISGGMYPVSCVLGSKEVMLTIEPGTHGSTYGGNPLGSAVAIRALELIQEENMVERAEKLGQMFRDGLKKISNPMIKIIRGKGLLNAIVIDESKTDGHSAWDLCMLFKEKGLLAKPTHQNIIRLAPPLVITEQEIETALNIIAEAMDELPKLKGKREKEVLPPGEKNVHIGVDN</sequence>
<evidence type="ECO:0000313" key="1">
    <source>
        <dbReference type="EMBL" id="KAF2474598.1"/>
    </source>
</evidence>
<dbReference type="EMBL" id="MU003497">
    <property type="protein sequence ID" value="KAF2474598.1"/>
    <property type="molecule type" value="Genomic_DNA"/>
</dbReference>
<accession>A0ACB6R5P7</accession>
<keyword evidence="2" id="KW-1185">Reference proteome</keyword>
<evidence type="ECO:0000313" key="2">
    <source>
        <dbReference type="Proteomes" id="UP000799755"/>
    </source>
</evidence>
<name>A0ACB6R5P7_9PLEO</name>
<organism evidence="1 2">
    <name type="scientific">Lindgomyces ingoldianus</name>
    <dbReference type="NCBI Taxonomy" id="673940"/>
    <lineage>
        <taxon>Eukaryota</taxon>
        <taxon>Fungi</taxon>
        <taxon>Dikarya</taxon>
        <taxon>Ascomycota</taxon>
        <taxon>Pezizomycotina</taxon>
        <taxon>Dothideomycetes</taxon>
        <taxon>Pleosporomycetidae</taxon>
        <taxon>Pleosporales</taxon>
        <taxon>Lindgomycetaceae</taxon>
        <taxon>Lindgomyces</taxon>
    </lineage>
</organism>
<dbReference type="Proteomes" id="UP000799755">
    <property type="component" value="Unassembled WGS sequence"/>
</dbReference>